<comment type="caution">
    <text evidence="1">The sequence shown here is derived from an EMBL/GenBank/DDBJ whole genome shotgun (WGS) entry which is preliminary data.</text>
</comment>
<evidence type="ECO:0000313" key="1">
    <source>
        <dbReference type="EMBL" id="KKL88796.1"/>
    </source>
</evidence>
<reference evidence="1" key="1">
    <citation type="journal article" date="2015" name="Nature">
        <title>Complex archaea that bridge the gap between prokaryotes and eukaryotes.</title>
        <authorList>
            <person name="Spang A."/>
            <person name="Saw J.H."/>
            <person name="Jorgensen S.L."/>
            <person name="Zaremba-Niedzwiedzka K."/>
            <person name="Martijn J."/>
            <person name="Lind A.E."/>
            <person name="van Eijk R."/>
            <person name="Schleper C."/>
            <person name="Guy L."/>
            <person name="Ettema T.J."/>
        </authorList>
    </citation>
    <scope>NUCLEOTIDE SEQUENCE</scope>
</reference>
<dbReference type="AlphaFoldDB" id="A0A0F9GE73"/>
<accession>A0A0F9GE73</accession>
<protein>
    <submittedName>
        <fullName evidence="1">Uncharacterized protein</fullName>
    </submittedName>
</protein>
<gene>
    <name evidence="1" type="ORF">LCGC14_1921090</name>
</gene>
<dbReference type="EMBL" id="LAZR01020459">
    <property type="protein sequence ID" value="KKL88796.1"/>
    <property type="molecule type" value="Genomic_DNA"/>
</dbReference>
<proteinExistence type="predicted"/>
<name>A0A0F9GE73_9ZZZZ</name>
<sequence length="111" mass="11712">MLPYGILTKGVPGPTVRIVVTDGVGAFSPALYTDGRTPDKGLIGAYITAEDQTVRYAFAVNPTQGANQVGHTITAGSNIVLDGAAVIREFRFINDVAQTAGVLQITPFYEI</sequence>
<organism evidence="1">
    <name type="scientific">marine sediment metagenome</name>
    <dbReference type="NCBI Taxonomy" id="412755"/>
    <lineage>
        <taxon>unclassified sequences</taxon>
        <taxon>metagenomes</taxon>
        <taxon>ecological metagenomes</taxon>
    </lineage>
</organism>